<organism evidence="1 2">
    <name type="scientific">Opisthorchis viverrini</name>
    <name type="common">Southeast Asian liver fluke</name>
    <dbReference type="NCBI Taxonomy" id="6198"/>
    <lineage>
        <taxon>Eukaryota</taxon>
        <taxon>Metazoa</taxon>
        <taxon>Spiralia</taxon>
        <taxon>Lophotrochozoa</taxon>
        <taxon>Platyhelminthes</taxon>
        <taxon>Trematoda</taxon>
        <taxon>Digenea</taxon>
        <taxon>Opisthorchiida</taxon>
        <taxon>Opisthorchiata</taxon>
        <taxon>Opisthorchiidae</taxon>
        <taxon>Opisthorchis</taxon>
    </lineage>
</organism>
<feature type="non-terminal residue" evidence="1">
    <location>
        <position position="1"/>
    </location>
</feature>
<dbReference type="GeneID" id="20326982"/>
<dbReference type="EMBL" id="KL596634">
    <property type="protein sequence ID" value="KER32487.1"/>
    <property type="molecule type" value="Genomic_DNA"/>
</dbReference>
<keyword evidence="2" id="KW-1185">Reference proteome</keyword>
<name>A0A075A2K8_OPIVI</name>
<dbReference type="AlphaFoldDB" id="A0A075A2K8"/>
<dbReference type="RefSeq" id="XP_009163856.1">
    <property type="nucleotide sequence ID" value="XM_009165592.1"/>
</dbReference>
<gene>
    <name evidence="1" type="ORF">T265_12814</name>
</gene>
<dbReference type="KEGG" id="ovi:T265_12814"/>
<proteinExistence type="predicted"/>
<dbReference type="OrthoDB" id="6253936at2759"/>
<evidence type="ECO:0000313" key="2">
    <source>
        <dbReference type="Proteomes" id="UP000054324"/>
    </source>
</evidence>
<evidence type="ECO:0000313" key="1">
    <source>
        <dbReference type="EMBL" id="KER32487.1"/>
    </source>
</evidence>
<accession>A0A075A2K8</accession>
<dbReference type="Proteomes" id="UP000054324">
    <property type="component" value="Unassembled WGS sequence"/>
</dbReference>
<dbReference type="CTD" id="20326982"/>
<sequence>EDTVLISRSKKIWCQPSRRRGSDRQIINEYKLNPGMAIGYALLMSINKSETRVQCFLWCGPTGIIAPEQEDGRSNESGVTTNKIHIPRKPQNCNYRFIGRVPLSNKLQPPRSSALFVHKYEPVTKSGNKHNALVCQEIIVYVHRTQRVCKAWLTCFLGYFFPETKVPLEALSVLVLVRRSFVIATVVNQRVLQFRWITHDTGCVRTNQVAWELANSYQFSGMHIFEELRAPTSASFIKPHLCAFQGPLAAVTNFSLNAFAFFGIKEAEKRYLLFFPLITSALHIILREADFLVHQKMIIFIEAAALLSLSRLLLKCVFQRSRAVCELAVFALYDSFICSRFN</sequence>
<reference evidence="1 2" key="1">
    <citation type="submission" date="2013-11" db="EMBL/GenBank/DDBJ databases">
        <title>Opisthorchis viverrini - life in the bile duct.</title>
        <authorList>
            <person name="Young N.D."/>
            <person name="Nagarajan N."/>
            <person name="Lin S.J."/>
            <person name="Korhonen P.K."/>
            <person name="Jex A.R."/>
            <person name="Hall R.S."/>
            <person name="Safavi-Hemami H."/>
            <person name="Kaewkong W."/>
            <person name="Bertrand D."/>
            <person name="Gao S."/>
            <person name="Seet Q."/>
            <person name="Wongkham S."/>
            <person name="Teh B.T."/>
            <person name="Wongkham C."/>
            <person name="Intapan P.M."/>
            <person name="Maleewong W."/>
            <person name="Yang X."/>
            <person name="Hu M."/>
            <person name="Wang Z."/>
            <person name="Hofmann A."/>
            <person name="Sternberg P.W."/>
            <person name="Tan P."/>
            <person name="Wang J."/>
            <person name="Gasser R.B."/>
        </authorList>
    </citation>
    <scope>NUCLEOTIDE SEQUENCE [LARGE SCALE GENOMIC DNA]</scope>
</reference>
<protein>
    <submittedName>
        <fullName evidence="1">Uncharacterized protein</fullName>
    </submittedName>
</protein>